<reference evidence="10" key="1">
    <citation type="submission" date="2020-08" db="EMBL/GenBank/DDBJ databases">
        <title>Plant Genome Project.</title>
        <authorList>
            <person name="Zhang R.-G."/>
        </authorList>
    </citation>
    <scope>NUCLEOTIDE SEQUENCE</scope>
    <source>
        <strain evidence="10">WSP0</strain>
        <tissue evidence="10">Leaf</tissue>
    </source>
</reference>
<name>A0AAV6K568_9ERIC</name>
<evidence type="ECO:0000256" key="3">
    <source>
        <dbReference type="ARBA" id="ARBA00022917"/>
    </source>
</evidence>
<comment type="similarity">
    <text evidence="1">Belongs to the IF-3 family.</text>
</comment>
<feature type="domain" description="FAD-binding" evidence="8">
    <location>
        <begin position="1082"/>
        <end position="1127"/>
    </location>
</feature>
<evidence type="ECO:0000256" key="7">
    <source>
        <dbReference type="SAM" id="MobiDB-lite"/>
    </source>
</evidence>
<keyword evidence="3" id="KW-0648">Protein biosynthesis</keyword>
<evidence type="ECO:0000313" key="10">
    <source>
        <dbReference type="EMBL" id="KAG5547613.1"/>
    </source>
</evidence>
<dbReference type="InterPro" id="IPR002938">
    <property type="entry name" value="FAD-bd"/>
</dbReference>
<evidence type="ECO:0000259" key="8">
    <source>
        <dbReference type="Pfam" id="PF01494"/>
    </source>
</evidence>
<evidence type="ECO:0000256" key="5">
    <source>
        <dbReference type="ARBA" id="ARBA00023033"/>
    </source>
</evidence>
<organism evidence="10 11">
    <name type="scientific">Rhododendron griersonianum</name>
    <dbReference type="NCBI Taxonomy" id="479676"/>
    <lineage>
        <taxon>Eukaryota</taxon>
        <taxon>Viridiplantae</taxon>
        <taxon>Streptophyta</taxon>
        <taxon>Embryophyta</taxon>
        <taxon>Tracheophyta</taxon>
        <taxon>Spermatophyta</taxon>
        <taxon>Magnoliopsida</taxon>
        <taxon>eudicotyledons</taxon>
        <taxon>Gunneridae</taxon>
        <taxon>Pentapetalae</taxon>
        <taxon>asterids</taxon>
        <taxon>Ericales</taxon>
        <taxon>Ericaceae</taxon>
        <taxon>Ericoideae</taxon>
        <taxon>Rhodoreae</taxon>
        <taxon>Rhododendron</taxon>
    </lineage>
</organism>
<dbReference type="Gene3D" id="3.50.50.60">
    <property type="entry name" value="FAD/NAD(P)-binding domain"/>
    <property type="match status" value="3"/>
</dbReference>
<evidence type="ECO:0000256" key="6">
    <source>
        <dbReference type="ARBA" id="ARBA00024018"/>
    </source>
</evidence>
<dbReference type="PRINTS" id="PR00420">
    <property type="entry name" value="RNGMNOXGNASE"/>
</dbReference>
<keyword evidence="4" id="KW-0560">Oxidoreductase</keyword>
<comment type="caution">
    <text evidence="10">The sequence shown here is derived from an EMBL/GenBank/DDBJ whole genome shotgun (WGS) entry which is preliminary data.</text>
</comment>
<comment type="similarity">
    <text evidence="6">Belongs to the 3-hydroxybenzoate 6-hydroxylase family.</text>
</comment>
<sequence>MAYWGRIRQATVTSLSTQYRRCHLLNQTTTHPITRVLKSPTAFVIRETQIEFGNGVRFFAAPVQAKSKQQEKDTSGRRLNEKITAEFVRLVTEEGHCVVSRREALERARCLNLDLVELYWSHLVQVQRNAKPPVCKLADYHKEKYKQQIKDKERAKSKSEVTLRKGDCKEVRFSVKTEQKDLQMKADMVKRLMDRGYRVKCMALGKEDEDMGGILSRLSALIEDVSVVESGPRVEKKNAYVIVRHVKFGPSKKGSGKKVSNVVANSTVVQSPVQSEDILDRDSEFETDGENLLEEAEMHIPDKKNDTWSPFEANDDYDSVFDLGVEAKPGKNSGDAPMNPAPNRFSDFSPRPVDPVRKESVLPFPVEPRNNNPPPKSVDGKGTSFGIFSASKGHDTPDRHGLPAEVSNRIVAASTISGLPTSEISFTTKASRGHHEVRGVRRKVLLETLQKELPSGTIRFSSKVVSIQEEESGGCFKLVHLANGSVVKAKVLIGCDGVNSVVSKWLGFKKPTFVGRSAIRGFADFKGSHGFEPRFLQFFGKGVRSGFVPCNEDTMFWFFTFTPSTKDKEVEENPAKMKEFVLSNLGKVPDKVKAVVEITELDSIACSPLSFRRPWELFWANTSKGNVCVAGDALHPMTPDIGQGGCAALEDSVVLARCLAEALRKKLSGGTEEGDGKEEYKRIERGLKLFARERRWRGFVLISAAYMMGSVQQSSGVVEQKDLQMKADTVKRLMDRGYRVKCMALGKEDEDMGGILSRLSALGGKKNAYVIVRHVKFGPSKKGSGNKVSNVVANSTVVQSPVQSEDILDRDSEFETNGENLLEEAEMHIPDKKNDTWSPFEANDDYDSVFDLGVEAKTGKNSRDAPMNPAPNRFSDFSPRPVDPVRKETVLPFPVEPRNNNPPPKSVDGKGTSFGIFSASKGGTGSPTAGVVNNLLVAAHQNRASSIVAASTISGLPTSEISFTTKASRGHHEVRGVRRKVLLETLQKELPSGTIRFSSKVVSIQEEESGGCFKLVHLANGSVVKAKVLIGCDGVNSVVSKWLSFKKPTFVGRSAIRGFADFKGSHGFEPRFLQFFGKGTSNTSKGNVSVAGDALHPMTPDIGQGGCAALEDGVVLARCLAEALREKPSGGTEEGDGKEEYKRIERGLKLFARERRWRGFVLISAAYMMGSVQQSSGVVVNFLRDKVLATFLAGMLLKMTDFDCGKLSIS</sequence>
<feature type="domain" description="FAD-binding" evidence="8">
    <location>
        <begin position="444"/>
        <end position="664"/>
    </location>
</feature>
<feature type="region of interest" description="Disordered" evidence="7">
    <location>
        <begin position="858"/>
        <end position="885"/>
    </location>
</feature>
<dbReference type="Gene3D" id="3.30.110.10">
    <property type="entry name" value="Translation initiation factor 3 (IF-3), C-terminal domain"/>
    <property type="match status" value="1"/>
</dbReference>
<dbReference type="SUPFAM" id="SSF54364">
    <property type="entry name" value="Translation initiation factor IF3, N-terminal domain"/>
    <property type="match status" value="1"/>
</dbReference>
<dbReference type="InterPro" id="IPR001288">
    <property type="entry name" value="Translation_initiation_fac_3"/>
</dbReference>
<dbReference type="InterPro" id="IPR036787">
    <property type="entry name" value="T_IF-3_N_sf"/>
</dbReference>
<dbReference type="FunFam" id="3.30.110.10:FF:000005">
    <property type="entry name" value="Translation initiation factor 3 (IF-3) family protein"/>
    <property type="match status" value="1"/>
</dbReference>
<dbReference type="InterPro" id="IPR044560">
    <property type="entry name" value="MOase"/>
</dbReference>
<dbReference type="Pfam" id="PF05198">
    <property type="entry name" value="IF3_N"/>
    <property type="match status" value="1"/>
</dbReference>
<dbReference type="GO" id="GO:0003743">
    <property type="term" value="F:translation initiation factor activity"/>
    <property type="evidence" value="ECO:0007669"/>
    <property type="project" value="UniProtKB-KW"/>
</dbReference>
<dbReference type="AlphaFoldDB" id="A0AAV6K568"/>
<keyword evidence="5" id="KW-0503">Monooxygenase</keyword>
<dbReference type="GO" id="GO:0071949">
    <property type="term" value="F:FAD binding"/>
    <property type="evidence" value="ECO:0007669"/>
    <property type="project" value="InterPro"/>
</dbReference>
<keyword evidence="2" id="KW-0396">Initiation factor</keyword>
<dbReference type="SUPFAM" id="SSF55200">
    <property type="entry name" value="Translation initiation factor IF3, C-terminal domain"/>
    <property type="match status" value="1"/>
</dbReference>
<dbReference type="InterPro" id="IPR036788">
    <property type="entry name" value="T_IF-3_C_sf"/>
</dbReference>
<dbReference type="PANTHER" id="PTHR45934:SF20">
    <property type="entry name" value="MONOOXYGENASE 2-RELATED"/>
    <property type="match status" value="1"/>
</dbReference>
<dbReference type="Gene3D" id="3.10.20.80">
    <property type="entry name" value="Translation initiation factor 3 (IF-3), N-terminal domain"/>
    <property type="match status" value="1"/>
</dbReference>
<evidence type="ECO:0000313" key="11">
    <source>
        <dbReference type="Proteomes" id="UP000823749"/>
    </source>
</evidence>
<dbReference type="InterPro" id="IPR019814">
    <property type="entry name" value="Translation_initiation_fac_3_N"/>
</dbReference>
<gene>
    <name evidence="10" type="ORF">RHGRI_013343</name>
</gene>
<evidence type="ECO:0000256" key="2">
    <source>
        <dbReference type="ARBA" id="ARBA00022540"/>
    </source>
</evidence>
<feature type="domain" description="Translation initiation factor 3 N-terminal" evidence="9">
    <location>
        <begin position="79"/>
        <end position="153"/>
    </location>
</feature>
<dbReference type="PANTHER" id="PTHR45934">
    <property type="entry name" value="FAD/NAD(P)-BINDING OXIDOREDUCTASE FAMILY PROTEIN"/>
    <property type="match status" value="1"/>
</dbReference>
<dbReference type="NCBIfam" id="TIGR00168">
    <property type="entry name" value="infC"/>
    <property type="match status" value="1"/>
</dbReference>
<dbReference type="InterPro" id="IPR036188">
    <property type="entry name" value="FAD/NAD-bd_sf"/>
</dbReference>
<dbReference type="SUPFAM" id="SSF51905">
    <property type="entry name" value="FAD/NAD(P)-binding domain"/>
    <property type="match status" value="2"/>
</dbReference>
<feature type="region of interest" description="Disordered" evidence="7">
    <location>
        <begin position="324"/>
        <end position="400"/>
    </location>
</feature>
<protein>
    <submittedName>
        <fullName evidence="10">Uncharacterized protein</fullName>
    </submittedName>
</protein>
<keyword evidence="11" id="KW-1185">Reference proteome</keyword>
<dbReference type="GO" id="GO:0004497">
    <property type="term" value="F:monooxygenase activity"/>
    <property type="evidence" value="ECO:0007669"/>
    <property type="project" value="UniProtKB-KW"/>
</dbReference>
<evidence type="ECO:0000256" key="1">
    <source>
        <dbReference type="ARBA" id="ARBA00005439"/>
    </source>
</evidence>
<dbReference type="EMBL" id="JACTNZ010000005">
    <property type="protein sequence ID" value="KAG5547613.1"/>
    <property type="molecule type" value="Genomic_DNA"/>
</dbReference>
<evidence type="ECO:0000259" key="9">
    <source>
        <dbReference type="Pfam" id="PF05198"/>
    </source>
</evidence>
<dbReference type="Pfam" id="PF01494">
    <property type="entry name" value="FAD_binding_3"/>
    <property type="match status" value="2"/>
</dbReference>
<proteinExistence type="inferred from homology"/>
<evidence type="ECO:0000256" key="4">
    <source>
        <dbReference type="ARBA" id="ARBA00023002"/>
    </source>
</evidence>
<accession>A0AAV6K568</accession>
<dbReference type="Proteomes" id="UP000823749">
    <property type="component" value="Chromosome 5"/>
</dbReference>